<keyword evidence="3" id="KW-1185">Reference proteome</keyword>
<evidence type="ECO:0000313" key="2">
    <source>
        <dbReference type="EMBL" id="TRW23425.1"/>
    </source>
</evidence>
<dbReference type="CDD" id="cd00038">
    <property type="entry name" value="CAP_ED"/>
    <property type="match status" value="1"/>
</dbReference>
<name>A0A552UYY0_9FLAO</name>
<dbReference type="PROSITE" id="PS50042">
    <property type="entry name" value="CNMP_BINDING_3"/>
    <property type="match status" value="1"/>
</dbReference>
<comment type="caution">
    <text evidence="2">The sequence shown here is derived from an EMBL/GenBank/DDBJ whole genome shotgun (WGS) entry which is preliminary data.</text>
</comment>
<proteinExistence type="predicted"/>
<dbReference type="EMBL" id="VJVZ01000009">
    <property type="protein sequence ID" value="TRW23425.1"/>
    <property type="molecule type" value="Genomic_DNA"/>
</dbReference>
<gene>
    <name evidence="2" type="ORF">FMM05_14630</name>
</gene>
<dbReference type="SUPFAM" id="SSF51206">
    <property type="entry name" value="cAMP-binding domain-like"/>
    <property type="match status" value="1"/>
</dbReference>
<dbReference type="Proteomes" id="UP000320643">
    <property type="component" value="Unassembled WGS sequence"/>
</dbReference>
<evidence type="ECO:0000313" key="3">
    <source>
        <dbReference type="Proteomes" id="UP000320643"/>
    </source>
</evidence>
<dbReference type="RefSeq" id="WP_143374139.1">
    <property type="nucleotide sequence ID" value="NZ_VJVZ01000009.1"/>
</dbReference>
<dbReference type="OrthoDB" id="663011at2"/>
<dbReference type="Pfam" id="PF00027">
    <property type="entry name" value="cNMP_binding"/>
    <property type="match status" value="1"/>
</dbReference>
<sequence>MPHAQRIRMMLGSFIPIEDDDWEKLSANFKHRSFKKGDLLIREGEHETYMNFLIKGATRNFFMHDDKEYTIEFFFEGEFVTAYYSLITNEPSLVTIEFIENTEVISFPYRDIENLHKTSLENNIVGRKMAEMHYIKRLRREMELLSLTAEERYNKLLDKNPTMVSNISVKHLSSYLGIHPESLSRIRKKRLS</sequence>
<reference evidence="2 3" key="1">
    <citation type="submission" date="2019-07" db="EMBL/GenBank/DDBJ databases">
        <title>Flavobacterium sp. nov., isolated from glacier ice.</title>
        <authorList>
            <person name="Liu Q."/>
            <person name="Xin Y.-H."/>
        </authorList>
    </citation>
    <scope>NUCLEOTIDE SEQUENCE [LARGE SCALE GENOMIC DNA]</scope>
    <source>
        <strain evidence="2 3">ZT4R6</strain>
    </source>
</reference>
<accession>A0A552UYY0</accession>
<dbReference type="InterPro" id="IPR000595">
    <property type="entry name" value="cNMP-bd_dom"/>
</dbReference>
<organism evidence="2 3">
    <name type="scientific">Flavobacterium zepuense</name>
    <dbReference type="NCBI Taxonomy" id="2593302"/>
    <lineage>
        <taxon>Bacteria</taxon>
        <taxon>Pseudomonadati</taxon>
        <taxon>Bacteroidota</taxon>
        <taxon>Flavobacteriia</taxon>
        <taxon>Flavobacteriales</taxon>
        <taxon>Flavobacteriaceae</taxon>
        <taxon>Flavobacterium</taxon>
    </lineage>
</organism>
<evidence type="ECO:0000259" key="1">
    <source>
        <dbReference type="PROSITE" id="PS50042"/>
    </source>
</evidence>
<dbReference type="InterPro" id="IPR014710">
    <property type="entry name" value="RmlC-like_jellyroll"/>
</dbReference>
<protein>
    <submittedName>
        <fullName evidence="2">Crp/Fnr family transcriptional regulator</fullName>
    </submittedName>
</protein>
<dbReference type="Gene3D" id="2.60.120.10">
    <property type="entry name" value="Jelly Rolls"/>
    <property type="match status" value="1"/>
</dbReference>
<feature type="domain" description="Cyclic nucleotide-binding" evidence="1">
    <location>
        <begin position="13"/>
        <end position="115"/>
    </location>
</feature>
<dbReference type="InterPro" id="IPR018490">
    <property type="entry name" value="cNMP-bd_dom_sf"/>
</dbReference>
<dbReference type="AlphaFoldDB" id="A0A552UYY0"/>